<dbReference type="GO" id="GO:0031146">
    <property type="term" value="P:SCF-dependent proteasomal ubiquitin-dependent protein catabolic process"/>
    <property type="evidence" value="ECO:0007669"/>
    <property type="project" value="TreeGrafter"/>
</dbReference>
<dbReference type="Pfam" id="PF12937">
    <property type="entry name" value="F-box-like"/>
    <property type="match status" value="1"/>
</dbReference>
<dbReference type="GO" id="GO:0019005">
    <property type="term" value="C:SCF ubiquitin ligase complex"/>
    <property type="evidence" value="ECO:0007669"/>
    <property type="project" value="TreeGrafter"/>
</dbReference>
<feature type="domain" description="F-box" evidence="1">
    <location>
        <begin position="5"/>
        <end position="51"/>
    </location>
</feature>
<protein>
    <submittedName>
        <fullName evidence="2">F-box domain-containing protein</fullName>
    </submittedName>
</protein>
<dbReference type="Gene3D" id="1.20.1280.50">
    <property type="match status" value="1"/>
</dbReference>
<dbReference type="AlphaFoldDB" id="A0A8X6FZD7"/>
<sequence>MERKDISVSSLPDEVLIYIFGYLNVRSRLTACLVCKEWLHFINFYKLLHDVKVHFSMPFQDAVKCSRMTRQFEWFAFVRITISDSVVDFLKQYSKQFVGLIFVDCKVLSHKRKSKYRERFLKCDNLKYLETENSDVIALFAFFPNVTTLMIHGFSGLTDYTLCQLNKTLFKLEMFSLSGSVIYNKADYEKFYVNGETIEANPSKSVLSFASVKKFIEKHKNTMKQLNLSLLQLSPETVVTISTINGLKLKNVSFPSDLPSSFIKKFCENQISLTSLKLTSTLHVNDETVSAVCKSLSNLKDLFIYPNSEIDKSIVEILQLEHLEVLHLDNSKAISELSYQQAVLKLKAFKLKELSLVAAQIADKSLCELLKRNLNIGNLDISHTSVSNETLNMICRNLINLESLTLASCKRISDPGITGEFEDYSNFLTPTPISNLKNLRKLNMNCNPLLTIKGCIKAIKFPNLRSLYLLECDFLNFHNPMRFILEKQNPRLFHFVITFNPINYVKVGRFHDYF</sequence>
<organism evidence="2 3">
    <name type="scientific">Trichonephila clavata</name>
    <name type="common">Joro spider</name>
    <name type="synonym">Nephila clavata</name>
    <dbReference type="NCBI Taxonomy" id="2740835"/>
    <lineage>
        <taxon>Eukaryota</taxon>
        <taxon>Metazoa</taxon>
        <taxon>Ecdysozoa</taxon>
        <taxon>Arthropoda</taxon>
        <taxon>Chelicerata</taxon>
        <taxon>Arachnida</taxon>
        <taxon>Araneae</taxon>
        <taxon>Araneomorphae</taxon>
        <taxon>Entelegynae</taxon>
        <taxon>Araneoidea</taxon>
        <taxon>Nephilidae</taxon>
        <taxon>Trichonephila</taxon>
    </lineage>
</organism>
<dbReference type="OrthoDB" id="27842at2759"/>
<comment type="caution">
    <text evidence="2">The sequence shown here is derived from an EMBL/GenBank/DDBJ whole genome shotgun (WGS) entry which is preliminary data.</text>
</comment>
<dbReference type="InterPro" id="IPR032675">
    <property type="entry name" value="LRR_dom_sf"/>
</dbReference>
<dbReference type="CDD" id="cd09917">
    <property type="entry name" value="F-box_SF"/>
    <property type="match status" value="1"/>
</dbReference>
<dbReference type="PANTHER" id="PTHR13318">
    <property type="entry name" value="PARTNER OF PAIRED, ISOFORM B-RELATED"/>
    <property type="match status" value="1"/>
</dbReference>
<evidence type="ECO:0000313" key="2">
    <source>
        <dbReference type="EMBL" id="GFQ90809.1"/>
    </source>
</evidence>
<dbReference type="EMBL" id="BMAO01023770">
    <property type="protein sequence ID" value="GFQ90809.1"/>
    <property type="molecule type" value="Genomic_DNA"/>
</dbReference>
<dbReference type="InterPro" id="IPR001810">
    <property type="entry name" value="F-box_dom"/>
</dbReference>
<dbReference type="SUPFAM" id="SSF52047">
    <property type="entry name" value="RNI-like"/>
    <property type="match status" value="1"/>
</dbReference>
<dbReference type="SMART" id="SM00256">
    <property type="entry name" value="FBOX"/>
    <property type="match status" value="1"/>
</dbReference>
<dbReference type="Proteomes" id="UP000887116">
    <property type="component" value="Unassembled WGS sequence"/>
</dbReference>
<evidence type="ECO:0000259" key="1">
    <source>
        <dbReference type="PROSITE" id="PS50181"/>
    </source>
</evidence>
<evidence type="ECO:0000313" key="3">
    <source>
        <dbReference type="Proteomes" id="UP000887116"/>
    </source>
</evidence>
<name>A0A8X6FZD7_TRICU</name>
<gene>
    <name evidence="2" type="primary">AVEN_88523_1</name>
    <name evidence="2" type="ORF">TNCT_40931</name>
</gene>
<reference evidence="2" key="1">
    <citation type="submission" date="2020-07" db="EMBL/GenBank/DDBJ databases">
        <title>Multicomponent nature underlies the extraordinary mechanical properties of spider dragline silk.</title>
        <authorList>
            <person name="Kono N."/>
            <person name="Nakamura H."/>
            <person name="Mori M."/>
            <person name="Yoshida Y."/>
            <person name="Ohtoshi R."/>
            <person name="Malay A.D."/>
            <person name="Moran D.A.P."/>
            <person name="Tomita M."/>
            <person name="Numata K."/>
            <person name="Arakawa K."/>
        </authorList>
    </citation>
    <scope>NUCLEOTIDE SEQUENCE</scope>
</reference>
<dbReference type="PANTHER" id="PTHR13318:SF247">
    <property type="entry name" value="GH16156P"/>
    <property type="match status" value="1"/>
</dbReference>
<keyword evidence="3" id="KW-1185">Reference proteome</keyword>
<dbReference type="PROSITE" id="PS50181">
    <property type="entry name" value="FBOX"/>
    <property type="match status" value="1"/>
</dbReference>
<dbReference type="SUPFAM" id="SSF81383">
    <property type="entry name" value="F-box domain"/>
    <property type="match status" value="1"/>
</dbReference>
<dbReference type="InterPro" id="IPR036047">
    <property type="entry name" value="F-box-like_dom_sf"/>
</dbReference>
<proteinExistence type="predicted"/>
<dbReference type="Gene3D" id="3.80.10.10">
    <property type="entry name" value="Ribonuclease Inhibitor"/>
    <property type="match status" value="1"/>
</dbReference>
<accession>A0A8X6FZD7</accession>